<sequence length="52" mass="7039">MFFSRMWFRKRLKIKKNHEKFLKKERNRRYYERHRDEILKNRQERYQESKYL</sequence>
<dbReference type="EMBL" id="BARU01002867">
    <property type="protein sequence ID" value="GAH18871.1"/>
    <property type="molecule type" value="Genomic_DNA"/>
</dbReference>
<accession>X1DDJ0</accession>
<name>X1DDJ0_9ZZZZ</name>
<dbReference type="AlphaFoldDB" id="X1DDJ0"/>
<proteinExistence type="predicted"/>
<reference evidence="1" key="1">
    <citation type="journal article" date="2014" name="Front. Microbiol.">
        <title>High frequency of phylogenetically diverse reductive dehalogenase-homologous genes in deep subseafloor sedimentary metagenomes.</title>
        <authorList>
            <person name="Kawai M."/>
            <person name="Futagami T."/>
            <person name="Toyoda A."/>
            <person name="Takaki Y."/>
            <person name="Nishi S."/>
            <person name="Hori S."/>
            <person name="Arai W."/>
            <person name="Tsubouchi T."/>
            <person name="Morono Y."/>
            <person name="Uchiyama I."/>
            <person name="Ito T."/>
            <person name="Fujiyama A."/>
            <person name="Inagaki F."/>
            <person name="Takami H."/>
        </authorList>
    </citation>
    <scope>NUCLEOTIDE SEQUENCE</scope>
    <source>
        <strain evidence="1">Expedition CK06-06</strain>
    </source>
</reference>
<organism evidence="1">
    <name type="scientific">marine sediment metagenome</name>
    <dbReference type="NCBI Taxonomy" id="412755"/>
    <lineage>
        <taxon>unclassified sequences</taxon>
        <taxon>metagenomes</taxon>
        <taxon>ecological metagenomes</taxon>
    </lineage>
</organism>
<gene>
    <name evidence="1" type="ORF">S03H2_06509</name>
</gene>
<comment type="caution">
    <text evidence="1">The sequence shown here is derived from an EMBL/GenBank/DDBJ whole genome shotgun (WGS) entry which is preliminary data.</text>
</comment>
<protein>
    <submittedName>
        <fullName evidence="1">Uncharacterized protein</fullName>
    </submittedName>
</protein>
<evidence type="ECO:0000313" key="1">
    <source>
        <dbReference type="EMBL" id="GAH18871.1"/>
    </source>
</evidence>